<feature type="repeat" description="TPR" evidence="3">
    <location>
        <begin position="157"/>
        <end position="190"/>
    </location>
</feature>
<evidence type="ECO:0000256" key="1">
    <source>
        <dbReference type="ARBA" id="ARBA00022737"/>
    </source>
</evidence>
<dbReference type="AlphaFoldDB" id="A0A432MMB4"/>
<sequence length="324" mass="34188">MTRRMLTVPTTLIPALALLPLVSSSGCVLIPGPREAAEPPALASASPIVEGMPKRDPAASQAVAPAAPIASETMPALTPDRTARVHLDLGRVFEAKGELDAAEAEYRKAVSSLSRKVDRDTRTLAHRRLAGILDRQGKFAASAEHHEAALDLAPRDARAWNDAGYSAYLQGNWDEAISRLRKAQSLDPDDPRILTNLGLALAASGQVDEALPVLDRAGGPVAARANLGYILAATGRTDEARDRYLEALRLNPDHTVARLALGQLDATITPRPVDSIASAVPPPSRVDPAVSPASFFPTEPEPGPSSHPASLLPRLPGAGDSDRE</sequence>
<evidence type="ECO:0000313" key="5">
    <source>
        <dbReference type="EMBL" id="RUL88583.1"/>
    </source>
</evidence>
<keyword evidence="2 3" id="KW-0802">TPR repeat</keyword>
<evidence type="ECO:0000256" key="4">
    <source>
        <dbReference type="SAM" id="MobiDB-lite"/>
    </source>
</evidence>
<dbReference type="SMART" id="SM00028">
    <property type="entry name" value="TPR"/>
    <property type="match status" value="4"/>
</dbReference>
<dbReference type="PROSITE" id="PS50293">
    <property type="entry name" value="TPR_REGION"/>
    <property type="match status" value="1"/>
</dbReference>
<dbReference type="PANTHER" id="PTHR45586">
    <property type="entry name" value="TPR REPEAT-CONTAINING PROTEIN PA4667"/>
    <property type="match status" value="1"/>
</dbReference>
<dbReference type="InterPro" id="IPR051012">
    <property type="entry name" value="CellSynth/LPSAsmb/PSIAsmb"/>
</dbReference>
<dbReference type="Proteomes" id="UP000280296">
    <property type="component" value="Unassembled WGS sequence"/>
</dbReference>
<dbReference type="SUPFAM" id="SSF48452">
    <property type="entry name" value="TPR-like"/>
    <property type="match status" value="1"/>
</dbReference>
<evidence type="ECO:0000256" key="2">
    <source>
        <dbReference type="ARBA" id="ARBA00022803"/>
    </source>
</evidence>
<dbReference type="RefSeq" id="WP_126724509.1">
    <property type="nucleotide sequence ID" value="NZ_RYZH01000009.1"/>
</dbReference>
<comment type="caution">
    <text evidence="5">The sequence shown here is derived from an EMBL/GenBank/DDBJ whole genome shotgun (WGS) entry which is preliminary data.</text>
</comment>
<keyword evidence="6" id="KW-1185">Reference proteome</keyword>
<reference evidence="5 6" key="1">
    <citation type="submission" date="2018-12" db="EMBL/GenBank/DDBJ databases">
        <authorList>
            <person name="Toschakov S.V."/>
        </authorList>
    </citation>
    <scope>NUCLEOTIDE SEQUENCE [LARGE SCALE GENOMIC DNA]</scope>
    <source>
        <strain evidence="5 6">GM2012</strain>
    </source>
</reference>
<name>A0A432MMB4_9BACT</name>
<dbReference type="Pfam" id="PF13428">
    <property type="entry name" value="TPR_14"/>
    <property type="match status" value="1"/>
</dbReference>
<dbReference type="Pfam" id="PF13181">
    <property type="entry name" value="TPR_8"/>
    <property type="match status" value="1"/>
</dbReference>
<dbReference type="PANTHER" id="PTHR45586:SF1">
    <property type="entry name" value="LIPOPOLYSACCHARIDE ASSEMBLY PROTEIN B"/>
    <property type="match status" value="1"/>
</dbReference>
<keyword evidence="1" id="KW-0677">Repeat</keyword>
<gene>
    <name evidence="5" type="ORF">TsocGM_06580</name>
</gene>
<protein>
    <submittedName>
        <fullName evidence="5">Tetratricopeptide repeat protein</fullName>
    </submittedName>
</protein>
<feature type="region of interest" description="Disordered" evidence="4">
    <location>
        <begin position="273"/>
        <end position="324"/>
    </location>
</feature>
<dbReference type="InterPro" id="IPR019734">
    <property type="entry name" value="TPR_rpt"/>
</dbReference>
<accession>A0A432MMB4</accession>
<proteinExistence type="predicted"/>
<dbReference type="EMBL" id="RYZH01000009">
    <property type="protein sequence ID" value="RUL88583.1"/>
    <property type="molecule type" value="Genomic_DNA"/>
</dbReference>
<evidence type="ECO:0000313" key="6">
    <source>
        <dbReference type="Proteomes" id="UP000280296"/>
    </source>
</evidence>
<reference evidence="5 6" key="2">
    <citation type="submission" date="2019-01" db="EMBL/GenBank/DDBJ databases">
        <title>Tautonia sociabilis, a novel thermotolerant planctomycete of Isosphaeraceae family, isolated from a 4000 m deep subterranean habitat.</title>
        <authorList>
            <person name="Kovaleva O.L."/>
            <person name="Elcheninov A.G."/>
            <person name="Van Heerden E."/>
            <person name="Toshchakov S.V."/>
            <person name="Novikov A."/>
            <person name="Bonch-Osmolovskaya E.A."/>
            <person name="Kublanov I.V."/>
        </authorList>
    </citation>
    <scope>NUCLEOTIDE SEQUENCE [LARGE SCALE GENOMIC DNA]</scope>
    <source>
        <strain evidence="5 6">GM2012</strain>
    </source>
</reference>
<dbReference type="Gene3D" id="1.25.40.10">
    <property type="entry name" value="Tetratricopeptide repeat domain"/>
    <property type="match status" value="2"/>
</dbReference>
<dbReference type="PROSITE" id="PS51257">
    <property type="entry name" value="PROKAR_LIPOPROTEIN"/>
    <property type="match status" value="1"/>
</dbReference>
<dbReference type="InterPro" id="IPR011990">
    <property type="entry name" value="TPR-like_helical_dom_sf"/>
</dbReference>
<dbReference type="PROSITE" id="PS50005">
    <property type="entry name" value="TPR"/>
    <property type="match status" value="3"/>
</dbReference>
<organism evidence="5 6">
    <name type="scientific">Tautonia sociabilis</name>
    <dbReference type="NCBI Taxonomy" id="2080755"/>
    <lineage>
        <taxon>Bacteria</taxon>
        <taxon>Pseudomonadati</taxon>
        <taxon>Planctomycetota</taxon>
        <taxon>Planctomycetia</taxon>
        <taxon>Isosphaerales</taxon>
        <taxon>Isosphaeraceae</taxon>
        <taxon>Tautonia</taxon>
    </lineage>
</organism>
<dbReference type="Pfam" id="PF13414">
    <property type="entry name" value="TPR_11"/>
    <property type="match status" value="1"/>
</dbReference>
<evidence type="ECO:0000256" key="3">
    <source>
        <dbReference type="PROSITE-ProRule" id="PRU00339"/>
    </source>
</evidence>
<feature type="repeat" description="TPR" evidence="3">
    <location>
        <begin position="83"/>
        <end position="116"/>
    </location>
</feature>
<feature type="repeat" description="TPR" evidence="3">
    <location>
        <begin position="221"/>
        <end position="254"/>
    </location>
</feature>
<dbReference type="OrthoDB" id="215821at2"/>